<evidence type="ECO:0000313" key="1">
    <source>
        <dbReference type="EMBL" id="CAE7395074.1"/>
    </source>
</evidence>
<sequence>MDIKVIPPTCAWSETLSPDPRGAETTFASSSCAWLEPPSVAWPSSGDSLSLDGGFRVDYKVWSDFRVKLIAPPQTTFAVCYCNRDCESAESWLQVATVQTVLAYALAARTTPGCNMLQQWCLAEL</sequence>
<accession>A0A812QMW4</accession>
<protein>
    <submittedName>
        <fullName evidence="1">Eno2 protein</fullName>
    </submittedName>
</protein>
<evidence type="ECO:0000313" key="2">
    <source>
        <dbReference type="Proteomes" id="UP000604046"/>
    </source>
</evidence>
<dbReference type="EMBL" id="CAJNDS010002256">
    <property type="protein sequence ID" value="CAE7395074.1"/>
    <property type="molecule type" value="Genomic_DNA"/>
</dbReference>
<keyword evidence="2" id="KW-1185">Reference proteome</keyword>
<reference evidence="1" key="1">
    <citation type="submission" date="2021-02" db="EMBL/GenBank/DDBJ databases">
        <authorList>
            <person name="Dougan E. K."/>
            <person name="Rhodes N."/>
            <person name="Thang M."/>
            <person name="Chan C."/>
        </authorList>
    </citation>
    <scope>NUCLEOTIDE SEQUENCE</scope>
</reference>
<proteinExistence type="predicted"/>
<dbReference type="AlphaFoldDB" id="A0A812QMW4"/>
<gene>
    <name evidence="1" type="primary">Eno2</name>
    <name evidence="1" type="ORF">SNAT2548_LOCUS21520</name>
</gene>
<dbReference type="Proteomes" id="UP000604046">
    <property type="component" value="Unassembled WGS sequence"/>
</dbReference>
<comment type="caution">
    <text evidence="1">The sequence shown here is derived from an EMBL/GenBank/DDBJ whole genome shotgun (WGS) entry which is preliminary data.</text>
</comment>
<organism evidence="1 2">
    <name type="scientific">Symbiodinium natans</name>
    <dbReference type="NCBI Taxonomy" id="878477"/>
    <lineage>
        <taxon>Eukaryota</taxon>
        <taxon>Sar</taxon>
        <taxon>Alveolata</taxon>
        <taxon>Dinophyceae</taxon>
        <taxon>Suessiales</taxon>
        <taxon>Symbiodiniaceae</taxon>
        <taxon>Symbiodinium</taxon>
    </lineage>
</organism>
<name>A0A812QMW4_9DINO</name>